<dbReference type="Proteomes" id="UP001498398">
    <property type="component" value="Unassembled WGS sequence"/>
</dbReference>
<evidence type="ECO:0008006" key="4">
    <source>
        <dbReference type="Google" id="ProtNLM"/>
    </source>
</evidence>
<evidence type="ECO:0000313" key="2">
    <source>
        <dbReference type="EMBL" id="KAK7448446.1"/>
    </source>
</evidence>
<sequence length="272" mass="30369">MSDPLSATASVAQVTQLAVSAGAAAKAAKDRRKDSSEVAVQSIDGTMAALFKYSLFSQVSPEVAAKFELFEADFLELNSKFEDAFEEQKFHQWLLQTFWMQNKPIEELNKKMKRLHIRIVAASADAEQKYRKVARTIQADYTHELDIKMLKSFTSTDSMSIDEFINQVARRAATTLLPAESVEIYLTLLTHKLHAIGKYDKSSGDEPESVTNSQAETDPSSSYPPQPQRRNSMSAAKNPFADPAAEQNATEMERLGHGERAKAKMKSIFKRP</sequence>
<protein>
    <recommendedName>
        <fullName evidence="4">Gag protein</fullName>
    </recommendedName>
</protein>
<feature type="region of interest" description="Disordered" evidence="1">
    <location>
        <begin position="199"/>
        <end position="272"/>
    </location>
</feature>
<reference evidence="2 3" key="1">
    <citation type="submission" date="2024-01" db="EMBL/GenBank/DDBJ databases">
        <title>A draft genome for the cacao thread blight pathogen Marasmiellus scandens.</title>
        <authorList>
            <person name="Baruah I.K."/>
            <person name="Leung J."/>
            <person name="Bukari Y."/>
            <person name="Amoako-Attah I."/>
            <person name="Meinhardt L.W."/>
            <person name="Bailey B.A."/>
            <person name="Cohen S.P."/>
        </authorList>
    </citation>
    <scope>NUCLEOTIDE SEQUENCE [LARGE SCALE GENOMIC DNA]</scope>
    <source>
        <strain evidence="2 3">GH-19</strain>
    </source>
</reference>
<feature type="compositionally biased region" description="Basic and acidic residues" evidence="1">
    <location>
        <begin position="251"/>
        <end position="262"/>
    </location>
</feature>
<feature type="compositionally biased region" description="Basic residues" evidence="1">
    <location>
        <begin position="263"/>
        <end position="272"/>
    </location>
</feature>
<evidence type="ECO:0000313" key="3">
    <source>
        <dbReference type="Proteomes" id="UP001498398"/>
    </source>
</evidence>
<organism evidence="2 3">
    <name type="scientific">Marasmiellus scandens</name>
    <dbReference type="NCBI Taxonomy" id="2682957"/>
    <lineage>
        <taxon>Eukaryota</taxon>
        <taxon>Fungi</taxon>
        <taxon>Dikarya</taxon>
        <taxon>Basidiomycota</taxon>
        <taxon>Agaricomycotina</taxon>
        <taxon>Agaricomycetes</taxon>
        <taxon>Agaricomycetidae</taxon>
        <taxon>Agaricales</taxon>
        <taxon>Marasmiineae</taxon>
        <taxon>Omphalotaceae</taxon>
        <taxon>Marasmiellus</taxon>
    </lineage>
</organism>
<accession>A0ABR1J6Y1</accession>
<proteinExistence type="predicted"/>
<name>A0ABR1J6Y1_9AGAR</name>
<comment type="caution">
    <text evidence="2">The sequence shown here is derived from an EMBL/GenBank/DDBJ whole genome shotgun (WGS) entry which is preliminary data.</text>
</comment>
<keyword evidence="3" id="KW-1185">Reference proteome</keyword>
<dbReference type="EMBL" id="JBANRG010000038">
    <property type="protein sequence ID" value="KAK7448446.1"/>
    <property type="molecule type" value="Genomic_DNA"/>
</dbReference>
<feature type="compositionally biased region" description="Polar residues" evidence="1">
    <location>
        <begin position="209"/>
        <end position="218"/>
    </location>
</feature>
<gene>
    <name evidence="2" type="ORF">VKT23_013708</name>
</gene>
<evidence type="ECO:0000256" key="1">
    <source>
        <dbReference type="SAM" id="MobiDB-lite"/>
    </source>
</evidence>